<evidence type="ECO:0000313" key="5">
    <source>
        <dbReference type="Proteomes" id="UP000663865"/>
    </source>
</evidence>
<evidence type="ECO:0000256" key="1">
    <source>
        <dbReference type="SAM" id="MobiDB-lite"/>
    </source>
</evidence>
<protein>
    <recommendedName>
        <fullName evidence="2">Coilin tudor domain-containing protein</fullName>
    </recommendedName>
</protein>
<dbReference type="Proteomes" id="UP000663838">
    <property type="component" value="Unassembled WGS sequence"/>
</dbReference>
<dbReference type="AlphaFoldDB" id="A0A818KAB8"/>
<dbReference type="GO" id="GO:0030620">
    <property type="term" value="F:U2 snRNA binding"/>
    <property type="evidence" value="ECO:0007669"/>
    <property type="project" value="TreeGrafter"/>
</dbReference>
<feature type="region of interest" description="Disordered" evidence="1">
    <location>
        <begin position="121"/>
        <end position="142"/>
    </location>
</feature>
<evidence type="ECO:0000313" key="3">
    <source>
        <dbReference type="EMBL" id="CAF3554230.1"/>
    </source>
</evidence>
<feature type="domain" description="Coilin tudor" evidence="2">
    <location>
        <begin position="446"/>
        <end position="542"/>
    </location>
</feature>
<reference evidence="3" key="1">
    <citation type="submission" date="2021-02" db="EMBL/GenBank/DDBJ databases">
        <authorList>
            <person name="Nowell W R."/>
        </authorList>
    </citation>
    <scope>NUCLEOTIDE SEQUENCE</scope>
</reference>
<comment type="caution">
    <text evidence="3">The sequence shown here is derived from an EMBL/GenBank/DDBJ whole genome shotgun (WGS) entry which is preliminary data.</text>
</comment>
<proteinExistence type="predicted"/>
<dbReference type="InterPro" id="IPR056398">
    <property type="entry name" value="Tudor_Coilin"/>
</dbReference>
<organism evidence="3 5">
    <name type="scientific">Rotaria socialis</name>
    <dbReference type="NCBI Taxonomy" id="392032"/>
    <lineage>
        <taxon>Eukaryota</taxon>
        <taxon>Metazoa</taxon>
        <taxon>Spiralia</taxon>
        <taxon>Gnathifera</taxon>
        <taxon>Rotifera</taxon>
        <taxon>Eurotatoria</taxon>
        <taxon>Bdelloidea</taxon>
        <taxon>Philodinida</taxon>
        <taxon>Philodinidae</taxon>
        <taxon>Rotaria</taxon>
    </lineage>
</organism>
<dbReference type="GO" id="GO:0000387">
    <property type="term" value="P:spliceosomal snRNP assembly"/>
    <property type="evidence" value="ECO:0007669"/>
    <property type="project" value="TreeGrafter"/>
</dbReference>
<sequence length="551" mass="62454">MSAVRVQIRLKYMFDDNSTKEFHNFWYAFEPSKLLTIGDIIEDIRSNYIENQISLCIEGKDDEQIFLIHLNDCQLLPFTSSQIIRDNDQLTFMPLKNFRLQHKSFQDSVNLNLSCSIAIQTPPPPPPQSTLSENSHKHQRIESVKNHVPLQSTISKSIENIDEQSSKKKIKTKSNEDQVMIPPIIRSVTRPPSEVQSISPIIQSTPAVSQQTPSVVKSTPLISETTTPVLKEHIVEEETTSEQPLSLSSTNVRIRNLKSKTPAWKSQTPPSQGSVKDKLHVRFDSDSDEEPISQIQITDEEKTSITILPLVNDSNSSVRIHYVPTITKTTDVAKISDEAKNSKKTVDLLFEMKQHKTPEERQAKKIKQQFSKKRSQHKKRVLDYFSMANFVDQAFGIDKNELEKQISPNGYHASSSNTPQTLPTSFNKLARLPLVAEAIENNDKIYDLYPPVEQCPAIQTRIAFKLLELGEDFCPKMSTFKEGTVMNVDQTTGELTIQLDKPFQTVFDQPSKFYAPSEEQLSTEDLTNIVLPFSDLNSVRLLPTTNDHSTA</sequence>
<dbReference type="Pfam" id="PF23086">
    <property type="entry name" value="Tudor_Coilin"/>
    <property type="match status" value="1"/>
</dbReference>
<dbReference type="PANTHER" id="PTHR15197:SF0">
    <property type="entry name" value="COILIN"/>
    <property type="match status" value="1"/>
</dbReference>
<evidence type="ECO:0000313" key="4">
    <source>
        <dbReference type="EMBL" id="CAF4596135.1"/>
    </source>
</evidence>
<name>A0A818KAB8_9BILA</name>
<dbReference type="GO" id="GO:0030619">
    <property type="term" value="F:U1 snRNA binding"/>
    <property type="evidence" value="ECO:0007669"/>
    <property type="project" value="TreeGrafter"/>
</dbReference>
<dbReference type="PANTHER" id="PTHR15197">
    <property type="entry name" value="COILIN P80"/>
    <property type="match status" value="1"/>
</dbReference>
<dbReference type="InterPro" id="IPR024822">
    <property type="entry name" value="Coilin"/>
</dbReference>
<dbReference type="EMBL" id="CAJNYV010003263">
    <property type="protein sequence ID" value="CAF3554230.1"/>
    <property type="molecule type" value="Genomic_DNA"/>
</dbReference>
<gene>
    <name evidence="3" type="ORF">KIK155_LOCUS18602</name>
    <name evidence="4" type="ORF">TOA249_LOCUS10284</name>
</gene>
<dbReference type="EMBL" id="CAJOBS010000529">
    <property type="protein sequence ID" value="CAF4596135.1"/>
    <property type="molecule type" value="Genomic_DNA"/>
</dbReference>
<dbReference type="GO" id="GO:0015030">
    <property type="term" value="C:Cajal body"/>
    <property type="evidence" value="ECO:0007669"/>
    <property type="project" value="TreeGrafter"/>
</dbReference>
<accession>A0A818KAB8</accession>
<dbReference type="Proteomes" id="UP000663865">
    <property type="component" value="Unassembled WGS sequence"/>
</dbReference>
<evidence type="ECO:0000259" key="2">
    <source>
        <dbReference type="Pfam" id="PF23086"/>
    </source>
</evidence>